<comment type="similarity">
    <text evidence="1 5">Belongs to the GDA1/CD39 NTPase family.</text>
</comment>
<accession>A0A914XHY7</accession>
<evidence type="ECO:0000256" key="4">
    <source>
        <dbReference type="PIRSR" id="PIRSR600407-2"/>
    </source>
</evidence>
<protein>
    <submittedName>
        <fullName evidence="9">Ectonucleoside triphosphate diphosphohydrolase 7</fullName>
    </submittedName>
</protein>
<keyword evidence="6" id="KW-0472">Membrane</keyword>
<dbReference type="Proteomes" id="UP000887566">
    <property type="component" value="Unplaced"/>
</dbReference>
<feature type="chain" id="PRO_5036988471" evidence="7">
    <location>
        <begin position="35"/>
        <end position="552"/>
    </location>
</feature>
<dbReference type="PANTHER" id="PTHR11782:SF121">
    <property type="entry name" value="NUCLEOSIDE-DIPHOSPHATASE MIG-23"/>
    <property type="match status" value="1"/>
</dbReference>
<dbReference type="GO" id="GO:0017111">
    <property type="term" value="F:ribonucleoside triphosphate phosphatase activity"/>
    <property type="evidence" value="ECO:0007669"/>
    <property type="project" value="TreeGrafter"/>
</dbReference>
<dbReference type="AlphaFoldDB" id="A0A914XHY7"/>
<dbReference type="GO" id="GO:0045134">
    <property type="term" value="F:UDP phosphatase activity"/>
    <property type="evidence" value="ECO:0007669"/>
    <property type="project" value="TreeGrafter"/>
</dbReference>
<dbReference type="InterPro" id="IPR000407">
    <property type="entry name" value="GDA1_CD39_NTPase"/>
</dbReference>
<keyword evidence="6" id="KW-0812">Transmembrane</keyword>
<dbReference type="GO" id="GO:0046036">
    <property type="term" value="P:CTP metabolic process"/>
    <property type="evidence" value="ECO:0007669"/>
    <property type="project" value="TreeGrafter"/>
</dbReference>
<feature type="transmembrane region" description="Helical" evidence="6">
    <location>
        <begin position="520"/>
        <end position="541"/>
    </location>
</feature>
<proteinExistence type="inferred from homology"/>
<dbReference type="GO" id="GO:0004382">
    <property type="term" value="F:GDP phosphatase activity"/>
    <property type="evidence" value="ECO:0007669"/>
    <property type="project" value="TreeGrafter"/>
</dbReference>
<dbReference type="GO" id="GO:0005524">
    <property type="term" value="F:ATP binding"/>
    <property type="evidence" value="ECO:0007669"/>
    <property type="project" value="UniProtKB-KW"/>
</dbReference>
<feature type="active site" description="Proton acceptor" evidence="3">
    <location>
        <position position="195"/>
    </location>
</feature>
<keyword evidence="6" id="KW-1133">Transmembrane helix</keyword>
<evidence type="ECO:0000313" key="8">
    <source>
        <dbReference type="Proteomes" id="UP000887566"/>
    </source>
</evidence>
<dbReference type="GO" id="GO:0016020">
    <property type="term" value="C:membrane"/>
    <property type="evidence" value="ECO:0007669"/>
    <property type="project" value="TreeGrafter"/>
</dbReference>
<dbReference type="PROSITE" id="PS01238">
    <property type="entry name" value="GDA1_CD39_NTPASE"/>
    <property type="match status" value="1"/>
</dbReference>
<evidence type="ECO:0000256" key="3">
    <source>
        <dbReference type="PIRSR" id="PIRSR600407-1"/>
    </source>
</evidence>
<evidence type="ECO:0000256" key="6">
    <source>
        <dbReference type="SAM" id="Phobius"/>
    </source>
</evidence>
<evidence type="ECO:0000256" key="5">
    <source>
        <dbReference type="RuleBase" id="RU003833"/>
    </source>
</evidence>
<feature type="signal peptide" evidence="7">
    <location>
        <begin position="1"/>
        <end position="34"/>
    </location>
</feature>
<evidence type="ECO:0000256" key="7">
    <source>
        <dbReference type="SAM" id="SignalP"/>
    </source>
</evidence>
<reference evidence="9" key="1">
    <citation type="submission" date="2022-11" db="UniProtKB">
        <authorList>
            <consortium name="WormBaseParasite"/>
        </authorList>
    </citation>
    <scope>IDENTIFICATION</scope>
</reference>
<evidence type="ECO:0000313" key="9">
    <source>
        <dbReference type="WBParaSite" id="PSAMB.scaffold8757size5829.g31736.t1"/>
    </source>
</evidence>
<dbReference type="Gene3D" id="3.30.420.40">
    <property type="match status" value="1"/>
</dbReference>
<evidence type="ECO:0000256" key="1">
    <source>
        <dbReference type="ARBA" id="ARBA00009283"/>
    </source>
</evidence>
<dbReference type="CDD" id="cd24045">
    <property type="entry name" value="ASKHA_NBD_NTPDase4-like"/>
    <property type="match status" value="1"/>
</dbReference>
<keyword evidence="7" id="KW-0732">Signal</keyword>
<keyword evidence="2 5" id="KW-0378">Hydrolase</keyword>
<sequence>MVRVALIGQLWPLGMLLLCCFILLAVLQLQTARSAHPPLLHATSSKYDHLESLEDLNIDLNYGIVVDAGSTGSRLFLYCWPAHTGNERDLIDIRPVLDQAKLPVVKKVSPGLSTFAEYPQNASEYIRPLLDYAAENVPKEKRAATQVFILATAGMRLVPQAQQDAILVNLRTNLPKLFNFQILPEHIQVISGKWEGVYSWIAVNYILGRFKHDKEPLPAGQNRSKTVGMIDMGGASMQIAFEFTGSLGPNSEDLVQVVNLGCSDHDTTHSYQLFVTTFLGFGVNEAQKMYEQALSDRLFDANETTQRDPCLPVNLVKTVQRDDGTSFSRKGIGDWKQCYEAVSKLLRKDECSLPPCFFANVRRPASADLSAADLFGFSEYWYSLQDVLTLGGPYNYEKTSTMAHEFCHLRWSTIQERARKQLYPLATDERLRSQCFKSAWISAVLHEGFGVSRTVHNFKTAFRIAGQEVQWALGAMLYNMRYFPLGDIQRKELERKRGREQYGHIAGGDSTDATTSSLGLYHLLLVASAIVLIALVARCYLISSRRSTSCFG</sequence>
<dbReference type="GO" id="GO:0005794">
    <property type="term" value="C:Golgi apparatus"/>
    <property type="evidence" value="ECO:0007669"/>
    <property type="project" value="TreeGrafter"/>
</dbReference>
<feature type="binding site" evidence="4">
    <location>
        <begin position="234"/>
        <end position="238"/>
    </location>
    <ligand>
        <name>ATP</name>
        <dbReference type="ChEBI" id="CHEBI:30616"/>
    </ligand>
</feature>
<evidence type="ECO:0000256" key="2">
    <source>
        <dbReference type="ARBA" id="ARBA00022801"/>
    </source>
</evidence>
<dbReference type="Pfam" id="PF01150">
    <property type="entry name" value="GDA1_CD39"/>
    <property type="match status" value="1"/>
</dbReference>
<name>A0A914XHY7_9BILA</name>
<keyword evidence="8" id="KW-1185">Reference proteome</keyword>
<keyword evidence="4" id="KW-0067">ATP-binding</keyword>
<dbReference type="WBParaSite" id="PSAMB.scaffold8757size5829.g31736.t1">
    <property type="protein sequence ID" value="PSAMB.scaffold8757size5829.g31736.t1"/>
    <property type="gene ID" value="PSAMB.scaffold8757size5829.g31736"/>
</dbReference>
<dbReference type="Gene3D" id="3.30.420.150">
    <property type="entry name" value="Exopolyphosphatase. Domain 2"/>
    <property type="match status" value="1"/>
</dbReference>
<dbReference type="PANTHER" id="PTHR11782">
    <property type="entry name" value="ADENOSINE/GUANOSINE DIPHOSPHATASE"/>
    <property type="match status" value="1"/>
</dbReference>
<dbReference type="GO" id="GO:0006256">
    <property type="term" value="P:UDP catabolic process"/>
    <property type="evidence" value="ECO:0007669"/>
    <property type="project" value="TreeGrafter"/>
</dbReference>
<organism evidence="8 9">
    <name type="scientific">Plectus sambesii</name>
    <dbReference type="NCBI Taxonomy" id="2011161"/>
    <lineage>
        <taxon>Eukaryota</taxon>
        <taxon>Metazoa</taxon>
        <taxon>Ecdysozoa</taxon>
        <taxon>Nematoda</taxon>
        <taxon>Chromadorea</taxon>
        <taxon>Plectida</taxon>
        <taxon>Plectina</taxon>
        <taxon>Plectoidea</taxon>
        <taxon>Plectidae</taxon>
        <taxon>Plectus</taxon>
    </lineage>
</organism>
<keyword evidence="4" id="KW-0547">Nucleotide-binding</keyword>